<evidence type="ECO:0000256" key="1">
    <source>
        <dbReference type="SAM" id="SignalP"/>
    </source>
</evidence>
<feature type="signal peptide" evidence="1">
    <location>
        <begin position="1"/>
        <end position="23"/>
    </location>
</feature>
<dbReference type="Gene3D" id="3.40.33.10">
    <property type="entry name" value="CAP"/>
    <property type="match status" value="1"/>
</dbReference>
<reference evidence="3 4" key="1">
    <citation type="journal article" date="2014" name="Genome Announc.">
        <title>Draft Genome Sequence of the Algicidal Bacterium Mangrovimonas yunxiaonensis Strain LY01.</title>
        <authorList>
            <person name="Li Y."/>
            <person name="Zhu H."/>
            <person name="Li C."/>
            <person name="Zhang H."/>
            <person name="Chen Z."/>
            <person name="Zheng W."/>
            <person name="Xu H."/>
            <person name="Zheng T."/>
        </authorList>
    </citation>
    <scope>NUCLEOTIDE SEQUENCE [LARGE SCALE GENOMIC DNA]</scope>
    <source>
        <strain evidence="3 4">LY01</strain>
    </source>
</reference>
<accession>A0A084TMY1</accession>
<dbReference type="InterPro" id="IPR014044">
    <property type="entry name" value="CAP_dom"/>
</dbReference>
<dbReference type="CDD" id="cd05379">
    <property type="entry name" value="CAP_bacterial"/>
    <property type="match status" value="1"/>
</dbReference>
<dbReference type="RefSeq" id="WP_036117554.1">
    <property type="nucleotide sequence ID" value="NZ_BMET01000008.1"/>
</dbReference>
<dbReference type="InterPro" id="IPR035940">
    <property type="entry name" value="CAP_sf"/>
</dbReference>
<dbReference type="Proteomes" id="UP000028521">
    <property type="component" value="Unassembled WGS sequence"/>
</dbReference>
<protein>
    <recommendedName>
        <fullName evidence="2">SCP domain-containing protein</fullName>
    </recommendedName>
</protein>
<dbReference type="STRING" id="1197477.IA57_00025"/>
<proteinExistence type="predicted"/>
<organism evidence="3 4">
    <name type="scientific">Mangrovimonas yunxiaonensis</name>
    <dbReference type="NCBI Taxonomy" id="1197477"/>
    <lineage>
        <taxon>Bacteria</taxon>
        <taxon>Pseudomonadati</taxon>
        <taxon>Bacteroidota</taxon>
        <taxon>Flavobacteriia</taxon>
        <taxon>Flavobacteriales</taxon>
        <taxon>Flavobacteriaceae</taxon>
        <taxon>Mangrovimonas</taxon>
    </lineage>
</organism>
<dbReference type="AlphaFoldDB" id="A0A084TMY1"/>
<dbReference type="EMBL" id="JPFK01000002">
    <property type="protein sequence ID" value="KFB02067.1"/>
    <property type="molecule type" value="Genomic_DNA"/>
</dbReference>
<keyword evidence="4" id="KW-1185">Reference proteome</keyword>
<gene>
    <name evidence="3" type="ORF">IA57_00025</name>
</gene>
<dbReference type="PANTHER" id="PTHR31157">
    <property type="entry name" value="SCP DOMAIN-CONTAINING PROTEIN"/>
    <property type="match status" value="1"/>
</dbReference>
<reference evidence="4" key="2">
    <citation type="submission" date="2014-07" db="EMBL/GenBank/DDBJ databases">
        <title>Genome sequence of Mangrovimonas yunxiaonensis.</title>
        <authorList>
            <person name="Li Y."/>
            <person name="Zheng T."/>
        </authorList>
    </citation>
    <scope>NUCLEOTIDE SEQUENCE [LARGE SCALE GENOMIC DNA]</scope>
    <source>
        <strain evidence="4">LY01</strain>
    </source>
</reference>
<evidence type="ECO:0000259" key="2">
    <source>
        <dbReference type="Pfam" id="PF00188"/>
    </source>
</evidence>
<dbReference type="eggNOG" id="COG2340">
    <property type="taxonomic scope" value="Bacteria"/>
</dbReference>
<comment type="caution">
    <text evidence="3">The sequence shown here is derived from an EMBL/GenBank/DDBJ whole genome shotgun (WGS) entry which is preliminary data.</text>
</comment>
<evidence type="ECO:0000313" key="4">
    <source>
        <dbReference type="Proteomes" id="UP000028521"/>
    </source>
</evidence>
<feature type="chain" id="PRO_5001782703" description="SCP domain-containing protein" evidence="1">
    <location>
        <begin position="24"/>
        <end position="164"/>
    </location>
</feature>
<dbReference type="PANTHER" id="PTHR31157:SF1">
    <property type="entry name" value="SCP DOMAIN-CONTAINING PROTEIN"/>
    <property type="match status" value="1"/>
</dbReference>
<evidence type="ECO:0000313" key="3">
    <source>
        <dbReference type="EMBL" id="KFB02067.1"/>
    </source>
</evidence>
<name>A0A084TMY1_9FLAO</name>
<dbReference type="Pfam" id="PF00188">
    <property type="entry name" value="CAP"/>
    <property type="match status" value="1"/>
</dbReference>
<dbReference type="SUPFAM" id="SSF55797">
    <property type="entry name" value="PR-1-like"/>
    <property type="match status" value="1"/>
</dbReference>
<feature type="domain" description="SCP" evidence="2">
    <location>
        <begin position="49"/>
        <end position="142"/>
    </location>
</feature>
<dbReference type="PROSITE" id="PS51257">
    <property type="entry name" value="PROKAR_LIPOPROTEIN"/>
    <property type="match status" value="1"/>
</dbReference>
<sequence>MKRYNLFPLMALLCLLSFSCSTEQIDEQAHDTASEVAAPQAKQIEIEILELINNYRLSEGQNALQEMNIIKSQAYSHTDYMIAQSNVSHDNFSERSSFLINNAGALNVSENVAYGYSSAESVVNAWINSPGHRDVMLGNFTNFDISAEMDNQGKWYYTNIFIKK</sequence>
<keyword evidence="1" id="KW-0732">Signal</keyword>